<comment type="caution">
    <text evidence="1">The sequence shown here is derived from an EMBL/GenBank/DDBJ whole genome shotgun (WGS) entry which is preliminary data.</text>
</comment>
<keyword evidence="2" id="KW-1185">Reference proteome</keyword>
<gene>
    <name evidence="1" type="ORF">L1987_19270</name>
</gene>
<name>A0ACB9IQ65_9ASTR</name>
<dbReference type="Proteomes" id="UP001056120">
    <property type="component" value="Linkage Group LG07"/>
</dbReference>
<accession>A0ACB9IQ65</accession>
<dbReference type="EMBL" id="CM042024">
    <property type="protein sequence ID" value="KAI3809673.1"/>
    <property type="molecule type" value="Genomic_DNA"/>
</dbReference>
<organism evidence="1 2">
    <name type="scientific">Smallanthus sonchifolius</name>
    <dbReference type="NCBI Taxonomy" id="185202"/>
    <lineage>
        <taxon>Eukaryota</taxon>
        <taxon>Viridiplantae</taxon>
        <taxon>Streptophyta</taxon>
        <taxon>Embryophyta</taxon>
        <taxon>Tracheophyta</taxon>
        <taxon>Spermatophyta</taxon>
        <taxon>Magnoliopsida</taxon>
        <taxon>eudicotyledons</taxon>
        <taxon>Gunneridae</taxon>
        <taxon>Pentapetalae</taxon>
        <taxon>asterids</taxon>
        <taxon>campanulids</taxon>
        <taxon>Asterales</taxon>
        <taxon>Asteraceae</taxon>
        <taxon>Asteroideae</taxon>
        <taxon>Heliantheae alliance</taxon>
        <taxon>Millerieae</taxon>
        <taxon>Smallanthus</taxon>
    </lineage>
</organism>
<evidence type="ECO:0000313" key="1">
    <source>
        <dbReference type="EMBL" id="KAI3809673.1"/>
    </source>
</evidence>
<reference evidence="1 2" key="2">
    <citation type="journal article" date="2022" name="Mol. Ecol. Resour.">
        <title>The genomes of chicory, endive, great burdock and yacon provide insights into Asteraceae paleo-polyploidization history and plant inulin production.</title>
        <authorList>
            <person name="Fan W."/>
            <person name="Wang S."/>
            <person name="Wang H."/>
            <person name="Wang A."/>
            <person name="Jiang F."/>
            <person name="Liu H."/>
            <person name="Zhao H."/>
            <person name="Xu D."/>
            <person name="Zhang Y."/>
        </authorList>
    </citation>
    <scope>NUCLEOTIDE SEQUENCE [LARGE SCALE GENOMIC DNA]</scope>
    <source>
        <strain evidence="2">cv. Yunnan</strain>
        <tissue evidence="1">Leaves</tissue>
    </source>
</reference>
<sequence>MFTGSVPSLESFSNLTYLSLSGNNFDRWKPPDWFGKLNKITLLRLVDVNLYGEISSSFFNQNQVRTLDLSRNQLKGQLPSLLTNLQNLESFVLSDWFGKLNKITLLRLVDVNLYGEIPSSFFNQTQVRTLDLSRNQLKGQLPSSLTNLQNLESFVLFDNTISGTVEVDLSLY</sequence>
<proteinExistence type="predicted"/>
<evidence type="ECO:0000313" key="2">
    <source>
        <dbReference type="Proteomes" id="UP001056120"/>
    </source>
</evidence>
<protein>
    <submittedName>
        <fullName evidence="1">Uncharacterized protein</fullName>
    </submittedName>
</protein>
<reference evidence="2" key="1">
    <citation type="journal article" date="2022" name="Mol. Ecol. Resour.">
        <title>The genomes of chicory, endive, great burdock and yacon provide insights into Asteraceae palaeo-polyploidization history and plant inulin production.</title>
        <authorList>
            <person name="Fan W."/>
            <person name="Wang S."/>
            <person name="Wang H."/>
            <person name="Wang A."/>
            <person name="Jiang F."/>
            <person name="Liu H."/>
            <person name="Zhao H."/>
            <person name="Xu D."/>
            <person name="Zhang Y."/>
        </authorList>
    </citation>
    <scope>NUCLEOTIDE SEQUENCE [LARGE SCALE GENOMIC DNA]</scope>
    <source>
        <strain evidence="2">cv. Yunnan</strain>
    </source>
</reference>